<evidence type="ECO:0000313" key="2">
    <source>
        <dbReference type="EMBL" id="GGK19295.1"/>
    </source>
</evidence>
<accession>A0ABQ2ET37</accession>
<dbReference type="Pfam" id="PF21818">
    <property type="entry name" value="DUF6884"/>
    <property type="match status" value="1"/>
</dbReference>
<evidence type="ECO:0000313" key="3">
    <source>
        <dbReference type="Proteomes" id="UP000647587"/>
    </source>
</evidence>
<comment type="caution">
    <text evidence="2">The sequence shown here is derived from an EMBL/GenBank/DDBJ whole genome shotgun (WGS) entry which is preliminary data.</text>
</comment>
<dbReference type="Proteomes" id="UP000647587">
    <property type="component" value="Unassembled WGS sequence"/>
</dbReference>
<protein>
    <recommendedName>
        <fullName evidence="1">DUF6884 domain-containing protein</fullName>
    </recommendedName>
</protein>
<dbReference type="EMBL" id="BMPP01000003">
    <property type="protein sequence ID" value="GGK19295.1"/>
    <property type="molecule type" value="Genomic_DNA"/>
</dbReference>
<proteinExistence type="predicted"/>
<evidence type="ECO:0000259" key="1">
    <source>
        <dbReference type="Pfam" id="PF21818"/>
    </source>
</evidence>
<feature type="domain" description="DUF6884" evidence="1">
    <location>
        <begin position="2"/>
        <end position="116"/>
    </location>
</feature>
<sequence length="137" mass="15321">MRADEAYTGTPFIVNREYARRIGDEWVVLSAKYGFIAPAFLIPEPYEVTFNKRRTGPIAVEVLRQQVVAQDLLRFDRVIGLGGIEYRKVIELAFLDSAVELEFPFAGRPLGYALQATKQALPESANHHAVVSGQLRG</sequence>
<name>A0ABQ2ET37_9DEIO</name>
<keyword evidence="3" id="KW-1185">Reference proteome</keyword>
<organism evidence="2 3">
    <name type="scientific">Deinococcus malanensis</name>
    <dbReference type="NCBI Taxonomy" id="1706855"/>
    <lineage>
        <taxon>Bacteria</taxon>
        <taxon>Thermotogati</taxon>
        <taxon>Deinococcota</taxon>
        <taxon>Deinococci</taxon>
        <taxon>Deinococcales</taxon>
        <taxon>Deinococcaceae</taxon>
        <taxon>Deinococcus</taxon>
    </lineage>
</organism>
<gene>
    <name evidence="2" type="primary">yfjM</name>
    <name evidence="2" type="ORF">GCM10008955_10900</name>
</gene>
<reference evidence="3" key="1">
    <citation type="journal article" date="2019" name="Int. J. Syst. Evol. Microbiol.">
        <title>The Global Catalogue of Microorganisms (GCM) 10K type strain sequencing project: providing services to taxonomists for standard genome sequencing and annotation.</title>
        <authorList>
            <consortium name="The Broad Institute Genomics Platform"/>
            <consortium name="The Broad Institute Genome Sequencing Center for Infectious Disease"/>
            <person name="Wu L."/>
            <person name="Ma J."/>
        </authorList>
    </citation>
    <scope>NUCLEOTIDE SEQUENCE [LARGE SCALE GENOMIC DNA]</scope>
    <source>
        <strain evidence="3">JCM 30331</strain>
    </source>
</reference>
<dbReference type="InterPro" id="IPR049251">
    <property type="entry name" value="DUF6884"/>
</dbReference>
<dbReference type="RefSeq" id="WP_386840366.1">
    <property type="nucleotide sequence ID" value="NZ_JBHUEV010000003.1"/>
</dbReference>